<reference evidence="2 3" key="1">
    <citation type="submission" date="2017-08" db="EMBL/GenBank/DDBJ databases">
        <title>Harnessing the power of phylogenomics to disentangle the directionality and signatures of interkingdom host jumping in the parasitic fungal genus Tolypocladium.</title>
        <authorList>
            <person name="Quandt C.A."/>
            <person name="Patterson W."/>
            <person name="Spatafora J.W."/>
        </authorList>
    </citation>
    <scope>NUCLEOTIDE SEQUENCE [LARGE SCALE GENOMIC DNA]</scope>
    <source>
        <strain evidence="2 3">CBS 113982</strain>
    </source>
</reference>
<dbReference type="Proteomes" id="UP000236621">
    <property type="component" value="Unassembled WGS sequence"/>
</dbReference>
<gene>
    <name evidence="2" type="ORF">TCAP_05867</name>
</gene>
<keyword evidence="3" id="KW-1185">Reference proteome</keyword>
<accession>A0A2K3Q9G3</accession>
<dbReference type="EMBL" id="NRSZ01000956">
    <property type="protein sequence ID" value="PNY24195.1"/>
    <property type="molecule type" value="Genomic_DNA"/>
</dbReference>
<feature type="compositionally biased region" description="Basic and acidic residues" evidence="1">
    <location>
        <begin position="10"/>
        <end position="21"/>
    </location>
</feature>
<sequence>MAGAKRQRGKARDTGPADHVNKNNAANAWMRAVADAEAGRCRASSGAARDIIRSCFSCAKARRAGRPFRWTSVLGCLHSLDIQRWWTSAAVHQRRLVLLPTVIILWRHRALTACLEKPEHCCVLRCSKAGCYMLCCRTCPRTHALKRGPDDGRIPPGSRGT</sequence>
<dbReference type="OrthoDB" id="167576at2759"/>
<dbReference type="AlphaFoldDB" id="A0A2K3Q9G3"/>
<protein>
    <submittedName>
        <fullName evidence="2">Uncharacterized protein</fullName>
    </submittedName>
</protein>
<proteinExistence type="predicted"/>
<name>A0A2K3Q9G3_9HYPO</name>
<feature type="region of interest" description="Disordered" evidence="1">
    <location>
        <begin position="1"/>
        <end position="21"/>
    </location>
</feature>
<comment type="caution">
    <text evidence="2">The sequence shown here is derived from an EMBL/GenBank/DDBJ whole genome shotgun (WGS) entry which is preliminary data.</text>
</comment>
<evidence type="ECO:0000313" key="2">
    <source>
        <dbReference type="EMBL" id="PNY24195.1"/>
    </source>
</evidence>
<evidence type="ECO:0000256" key="1">
    <source>
        <dbReference type="SAM" id="MobiDB-lite"/>
    </source>
</evidence>
<evidence type="ECO:0000313" key="3">
    <source>
        <dbReference type="Proteomes" id="UP000236621"/>
    </source>
</evidence>
<organism evidence="2 3">
    <name type="scientific">Tolypocladium capitatum</name>
    <dbReference type="NCBI Taxonomy" id="45235"/>
    <lineage>
        <taxon>Eukaryota</taxon>
        <taxon>Fungi</taxon>
        <taxon>Dikarya</taxon>
        <taxon>Ascomycota</taxon>
        <taxon>Pezizomycotina</taxon>
        <taxon>Sordariomycetes</taxon>
        <taxon>Hypocreomycetidae</taxon>
        <taxon>Hypocreales</taxon>
        <taxon>Ophiocordycipitaceae</taxon>
        <taxon>Tolypocladium</taxon>
    </lineage>
</organism>